<dbReference type="Gene3D" id="3.40.190.10">
    <property type="entry name" value="Periplasmic binding protein-like II"/>
    <property type="match status" value="1"/>
</dbReference>
<evidence type="ECO:0000313" key="2">
    <source>
        <dbReference type="EMBL" id="TDK45602.1"/>
    </source>
</evidence>
<accession>A0A4R5V1G9</accession>
<dbReference type="OrthoDB" id="8443386at2"/>
<organism evidence="2 3">
    <name type="scientific">Antarcticimicrobium luteum</name>
    <dbReference type="NCBI Taxonomy" id="2547397"/>
    <lineage>
        <taxon>Bacteria</taxon>
        <taxon>Pseudomonadati</taxon>
        <taxon>Pseudomonadota</taxon>
        <taxon>Alphaproteobacteria</taxon>
        <taxon>Rhodobacterales</taxon>
        <taxon>Paracoccaceae</taxon>
        <taxon>Antarcticimicrobium</taxon>
    </lineage>
</organism>
<gene>
    <name evidence="2" type="ORF">E1832_13090</name>
</gene>
<dbReference type="Proteomes" id="UP000295301">
    <property type="component" value="Unassembled WGS sequence"/>
</dbReference>
<evidence type="ECO:0000256" key="1">
    <source>
        <dbReference type="ARBA" id="ARBA00006987"/>
    </source>
</evidence>
<dbReference type="PANTHER" id="PTHR42928">
    <property type="entry name" value="TRICARBOXYLATE-BINDING PROTEIN"/>
    <property type="match status" value="1"/>
</dbReference>
<dbReference type="PANTHER" id="PTHR42928:SF5">
    <property type="entry name" value="BLR1237 PROTEIN"/>
    <property type="match status" value="1"/>
</dbReference>
<name>A0A4R5V1G9_9RHOB</name>
<dbReference type="AlphaFoldDB" id="A0A4R5V1G9"/>
<proteinExistence type="inferred from homology"/>
<dbReference type="EMBL" id="SMUV01000068">
    <property type="protein sequence ID" value="TDK45602.1"/>
    <property type="molecule type" value="Genomic_DNA"/>
</dbReference>
<comment type="similarity">
    <text evidence="1">Belongs to the UPF0065 (bug) family.</text>
</comment>
<dbReference type="RefSeq" id="WP_133360219.1">
    <property type="nucleotide sequence ID" value="NZ_SMUV01000068.1"/>
</dbReference>
<protein>
    <submittedName>
        <fullName evidence="2">Tripartite tricarboxylate transporter substrate binding protein</fullName>
    </submittedName>
</protein>
<reference evidence="2 3" key="1">
    <citation type="submission" date="2019-03" db="EMBL/GenBank/DDBJ databases">
        <title>Ruegeria lutea sp. nov., a novel strain, isolated from marine sediment, the Masan Bay, South Korea.</title>
        <authorList>
            <person name="Kim J."/>
            <person name="Kim D.-Y."/>
            <person name="Lee S.-S."/>
        </authorList>
    </citation>
    <scope>NUCLEOTIDE SEQUENCE [LARGE SCALE GENOMIC DNA]</scope>
    <source>
        <strain evidence="2 3">318-1</strain>
    </source>
</reference>
<dbReference type="Pfam" id="PF03401">
    <property type="entry name" value="TctC"/>
    <property type="match status" value="1"/>
</dbReference>
<dbReference type="CDD" id="cd07012">
    <property type="entry name" value="PBP2_Bug_TTT"/>
    <property type="match status" value="1"/>
</dbReference>
<comment type="caution">
    <text evidence="2">The sequence shown here is derived from an EMBL/GenBank/DDBJ whole genome shotgun (WGS) entry which is preliminary data.</text>
</comment>
<sequence length="324" mass="33910">MKLPMKLNIHDALKGAVVAAAMALGLGAGPALAEWPEKLISLYIGFNPGGQSDLLGRALATAMSEELGVPVNVINKPGAAGGVALAGLRAMPADGYSLQFNPSQTITLTPALQKVVPFSIDDFDYAGMLTSFDSALVAPASAPFDDFQGMLDYVRANPGTLYAPVSASTRFFATEIARANDLDIGILPVNGGQGVINALLGGQAMLAYSGGIHHRYPDQMKVIAALTARRNIGSPDVPTINELGIPIGMDLQTVLIAPKGLPEDVLAKLSDMLADVAGNEGFREVAASMFAPIDYRDAAQAREEMYTQLESNLAIMKAAGIEPQ</sequence>
<evidence type="ECO:0000313" key="3">
    <source>
        <dbReference type="Proteomes" id="UP000295301"/>
    </source>
</evidence>
<dbReference type="PIRSF" id="PIRSF017082">
    <property type="entry name" value="YflP"/>
    <property type="match status" value="1"/>
</dbReference>
<keyword evidence="3" id="KW-1185">Reference proteome</keyword>
<dbReference type="Gene3D" id="3.40.190.150">
    <property type="entry name" value="Bordetella uptake gene, domain 1"/>
    <property type="match status" value="1"/>
</dbReference>
<dbReference type="InterPro" id="IPR005064">
    <property type="entry name" value="BUG"/>
</dbReference>
<dbReference type="InterPro" id="IPR042100">
    <property type="entry name" value="Bug_dom1"/>
</dbReference>